<dbReference type="EMBL" id="QDOO01000003">
    <property type="protein sequence ID" value="PVM68280.1"/>
    <property type="molecule type" value="Genomic_DNA"/>
</dbReference>
<comment type="caution">
    <text evidence="1">The sequence shown here is derived from an EMBL/GenBank/DDBJ whole genome shotgun (WGS) entry which is preliminary data.</text>
</comment>
<name>A0A2T8WP25_SALET</name>
<sequence length="69" mass="7761">MQINDVLKLEKIITNIAKNDGVYTSKTSCFIGRTASKVIVISALSLNEFEREFNEDPDDVPDMHFVLGE</sequence>
<evidence type="ECO:0000313" key="1">
    <source>
        <dbReference type="EMBL" id="PVJ40182.1"/>
    </source>
</evidence>
<reference evidence="3 4" key="1">
    <citation type="submission" date="2018-04" db="EMBL/GenBank/DDBJ databases">
        <title>Serotype diversity and antimicrobial resistance among Salmonella enterica isolated from patients at an equine referral hospital.</title>
        <authorList>
            <person name="Leon I.M."/>
            <person name="Lawhon S.D."/>
            <person name="Norman K.N."/>
            <person name="Threadgill D.S."/>
            <person name="Ohta N."/>
            <person name="Vinasco J."/>
            <person name="Scott H.M."/>
        </authorList>
    </citation>
    <scope>NUCLEOTIDE SEQUENCE [LARGE SCALE GENOMIC DNA]</scope>
    <source>
        <strain evidence="2 3">159</strain>
        <strain evidence="1 4">230</strain>
    </source>
</reference>
<protein>
    <submittedName>
        <fullName evidence="1">Uncharacterized protein</fullName>
    </submittedName>
</protein>
<accession>A0A2T8WP25</accession>
<dbReference type="AlphaFoldDB" id="A0A2T8WP25"/>
<dbReference type="RefSeq" id="WP_108415499.1">
    <property type="nucleotide sequence ID" value="NZ_QDLV01000065.1"/>
</dbReference>
<dbReference type="Proteomes" id="UP000245068">
    <property type="component" value="Unassembled WGS sequence"/>
</dbReference>
<organism evidence="1 4">
    <name type="scientific">Salmonella enterica subsp. enterica serovar Gaminara</name>
    <dbReference type="NCBI Taxonomy" id="913070"/>
    <lineage>
        <taxon>Bacteria</taxon>
        <taxon>Pseudomonadati</taxon>
        <taxon>Pseudomonadota</taxon>
        <taxon>Gammaproteobacteria</taxon>
        <taxon>Enterobacterales</taxon>
        <taxon>Enterobacteriaceae</taxon>
        <taxon>Salmonella</taxon>
    </lineage>
</organism>
<evidence type="ECO:0000313" key="4">
    <source>
        <dbReference type="Proteomes" id="UP000245551"/>
    </source>
</evidence>
<dbReference type="Proteomes" id="UP000245551">
    <property type="component" value="Unassembled WGS sequence"/>
</dbReference>
<evidence type="ECO:0000313" key="2">
    <source>
        <dbReference type="EMBL" id="PVM68280.1"/>
    </source>
</evidence>
<proteinExistence type="predicted"/>
<evidence type="ECO:0000313" key="3">
    <source>
        <dbReference type="Proteomes" id="UP000245068"/>
    </source>
</evidence>
<gene>
    <name evidence="2" type="ORF">C4784_04650</name>
    <name evidence="1" type="ORF">C4855_27020</name>
</gene>
<dbReference type="EMBL" id="QDLV01000065">
    <property type="protein sequence ID" value="PVJ40182.1"/>
    <property type="molecule type" value="Genomic_DNA"/>
</dbReference>